<dbReference type="Pfam" id="PF00733">
    <property type="entry name" value="Asn_synthase"/>
    <property type="match status" value="1"/>
</dbReference>
<reference evidence="4" key="1">
    <citation type="journal article" date="2017" name="Nature">
        <title>Asgard archaea illuminate the origin of eukaryotic cellular complexity.</title>
        <authorList>
            <person name="Zaremba-Niedzwiedzka K."/>
            <person name="Caceres E.F."/>
            <person name="Saw J.H."/>
            <person name="Backstrom D."/>
            <person name="Juzokaite L."/>
            <person name="Vancaester E."/>
            <person name="Seitz K.W."/>
            <person name="Anantharaman K."/>
            <person name="Starnawski P."/>
            <person name="Kjeldsen K.U."/>
            <person name="Scott M.B."/>
            <person name="Nunoura T."/>
            <person name="Banfield J.F."/>
            <person name="Schramm A."/>
            <person name="Baker B.J."/>
            <person name="Spang A."/>
            <person name="Ettema T.J.G."/>
        </authorList>
    </citation>
    <scope>NUCLEOTIDE SEQUENCE</scope>
    <source>
        <strain evidence="4">LCB_4</strain>
    </source>
</reference>
<dbReference type="GO" id="GO:0004066">
    <property type="term" value="F:asparagine synthase (glutamine-hydrolyzing) activity"/>
    <property type="evidence" value="ECO:0007669"/>
    <property type="project" value="InterPro"/>
</dbReference>
<dbReference type="GO" id="GO:0006529">
    <property type="term" value="P:asparagine biosynthetic process"/>
    <property type="evidence" value="ECO:0007669"/>
    <property type="project" value="InterPro"/>
</dbReference>
<dbReference type="InterPro" id="IPR050795">
    <property type="entry name" value="Asn_Synthetase"/>
</dbReference>
<protein>
    <submittedName>
        <fullName evidence="4">Asparagine synthase-related protein</fullName>
    </submittedName>
</protein>
<keyword evidence="2" id="KW-0067">ATP-binding</keyword>
<dbReference type="Proteomes" id="UP000186851">
    <property type="component" value="Chromosome"/>
</dbReference>
<keyword evidence="1" id="KW-0547">Nucleotide-binding</keyword>
<evidence type="ECO:0000313" key="4">
    <source>
        <dbReference type="EMBL" id="WEU40474.1"/>
    </source>
</evidence>
<dbReference type="GO" id="GO:0005829">
    <property type="term" value="C:cytosol"/>
    <property type="evidence" value="ECO:0007669"/>
    <property type="project" value="TreeGrafter"/>
</dbReference>
<evidence type="ECO:0000256" key="1">
    <source>
        <dbReference type="ARBA" id="ARBA00022741"/>
    </source>
</evidence>
<dbReference type="EMBL" id="CP091871">
    <property type="protein sequence ID" value="WEU40474.1"/>
    <property type="molecule type" value="Genomic_DNA"/>
</dbReference>
<organism evidence="4 5">
    <name type="scientific">Odinarchaeota yellowstonii (strain LCB_4)</name>
    <dbReference type="NCBI Taxonomy" id="1841599"/>
    <lineage>
        <taxon>Archaea</taxon>
        <taxon>Promethearchaeati</taxon>
        <taxon>Candidatus Odinarchaeota</taxon>
        <taxon>Candidatus Odinarchaeia</taxon>
        <taxon>Candidatus Odinarchaeales</taxon>
        <taxon>Candidatus Odinarchaeaceae</taxon>
        <taxon>Candidatus Odinarchaeum</taxon>
    </lineage>
</organism>
<dbReference type="Gene3D" id="3.40.50.620">
    <property type="entry name" value="HUPs"/>
    <property type="match status" value="1"/>
</dbReference>
<dbReference type="PANTHER" id="PTHR11772">
    <property type="entry name" value="ASPARAGINE SYNTHETASE"/>
    <property type="match status" value="1"/>
</dbReference>
<evidence type="ECO:0000259" key="3">
    <source>
        <dbReference type="Pfam" id="PF00733"/>
    </source>
</evidence>
<proteinExistence type="predicted"/>
<gene>
    <name evidence="4" type="ORF">OdinLCB4_000640</name>
</gene>
<dbReference type="KEGG" id="oyw:OdinLCB4_000640"/>
<dbReference type="SUPFAM" id="SSF52402">
    <property type="entry name" value="Adenine nucleotide alpha hydrolases-like"/>
    <property type="match status" value="1"/>
</dbReference>
<dbReference type="GO" id="GO:0005524">
    <property type="term" value="F:ATP binding"/>
    <property type="evidence" value="ECO:0007669"/>
    <property type="project" value="UniProtKB-KW"/>
</dbReference>
<dbReference type="InterPro" id="IPR014729">
    <property type="entry name" value="Rossmann-like_a/b/a_fold"/>
</dbReference>
<dbReference type="PANTHER" id="PTHR11772:SF2">
    <property type="entry name" value="ASPARAGINE SYNTHETASE [GLUTAMINE-HYDROLYZING]"/>
    <property type="match status" value="1"/>
</dbReference>
<name>A0AAF0D2L5_ODILC</name>
<sequence>MNLFVFLTSNNYNKLLKNFLSKEFKYTHLWVNGEKIKELSSASKSQGCNSVICLQTNSKVIDYLNNNIFTKTPLVIYGELRGDLSQFSLDEISNKIKSWLERYINDEVYLRELLYGFFTKFIIVAIINGSVKIIGDHIGYYQLFYYSDTDFKLYSNMKKNIWIAKASPLKELEYYPKPSLPSIILENSVNERTIIGKLEELLTKAVLKQMPEKSGIGVMFSGGLDSLILAKILIKLNESFNNEITLITAGLEGSKDIRRVRAVSSLINLPVEEALFTIDDCALILPEILLTIEKCDTLNVSLAIPEFYALKKACEKGLDIVFTGQGADELFYGYHKYIEAFMKGLNVQKISDEDLLSLSIRNLEREMKIAFKFSLELKYPYLDPPLISYVRGIPINYKLKPVNNVLNSKYILRVLGEKLGVPSAAVSGKVAMQYGSGAMKAIRKIAYQALKNSTAQYKITEFLKKLYLDVLEKHGYT</sequence>
<evidence type="ECO:0000256" key="2">
    <source>
        <dbReference type="ARBA" id="ARBA00022840"/>
    </source>
</evidence>
<evidence type="ECO:0000313" key="5">
    <source>
        <dbReference type="Proteomes" id="UP000186851"/>
    </source>
</evidence>
<dbReference type="CDD" id="cd01991">
    <property type="entry name" value="Asn_synthase_B_C"/>
    <property type="match status" value="1"/>
</dbReference>
<dbReference type="InterPro" id="IPR001962">
    <property type="entry name" value="Asn_synthase"/>
</dbReference>
<reference evidence="4" key="2">
    <citation type="journal article" date="2022" name="Nat. Microbiol.">
        <title>A closed Candidatus Odinarchaeum chromosome exposes Asgard archaeal viruses.</title>
        <authorList>
            <person name="Tamarit D."/>
            <person name="Caceres E.F."/>
            <person name="Krupovic M."/>
            <person name="Nijland R."/>
            <person name="Eme L."/>
            <person name="Robinson N.P."/>
            <person name="Ettema T.J.G."/>
        </authorList>
    </citation>
    <scope>NUCLEOTIDE SEQUENCE</scope>
    <source>
        <strain evidence="4">LCB_4</strain>
    </source>
</reference>
<feature type="domain" description="Asparagine synthetase" evidence="3">
    <location>
        <begin position="197"/>
        <end position="348"/>
    </location>
</feature>
<accession>A0AAF0D2L5</accession>
<dbReference type="AlphaFoldDB" id="A0AAF0D2L5"/>